<feature type="chain" id="PRO_5041410223" evidence="1">
    <location>
        <begin position="23"/>
        <end position="457"/>
    </location>
</feature>
<sequence length="457" mass="50718">MRTNKLCRGLFAGAILLPLTSVIVCSSGLPQRPKMETHQTDPVLKTKVENKYGRCDFERFDDVASSHMRAGHAKIGKVEIDCKFIFRKSRWGILGPNRHPGGIVYLDLDILQPSDCRLRSATVEVILEEDRRPAADAEAVRSKCPVKFTDNYGPKSLSGPERVERTRRIKNFTPMVNVLGSGAGGLGIDTEKMTHTSSRWKFAGHITSSEGCIWYNKLRWNLDENVTETQSLHSNVIHTAFALEHNAERFYIKVHISGKLSNMSDRVKKKFKFSSFAKEQGIVTTMIEWRNGYHCPKVLDKIAESLPIDMQRENLANVSMEMPDALSASFGPAATLTPATNNPTESPFRLVQELSQGSPAGLLNGTQQLLRITEPEPTVENMETAAGLLGAPLVETGRRVSYPRSESRFSEAVTLVENGEGRNGRTVSFTPKLEQVEDDDPGVELLPVEKKSILPGV</sequence>
<feature type="signal peptide" evidence="1">
    <location>
        <begin position="1"/>
        <end position="22"/>
    </location>
</feature>
<organism evidence="2 3">
    <name type="scientific">Schizothecium vesticola</name>
    <dbReference type="NCBI Taxonomy" id="314040"/>
    <lineage>
        <taxon>Eukaryota</taxon>
        <taxon>Fungi</taxon>
        <taxon>Dikarya</taxon>
        <taxon>Ascomycota</taxon>
        <taxon>Pezizomycotina</taxon>
        <taxon>Sordariomycetes</taxon>
        <taxon>Sordariomycetidae</taxon>
        <taxon>Sordariales</taxon>
        <taxon>Schizotheciaceae</taxon>
        <taxon>Schizothecium</taxon>
    </lineage>
</organism>
<gene>
    <name evidence="2" type="ORF">B0T18DRAFT_34036</name>
</gene>
<evidence type="ECO:0000313" key="3">
    <source>
        <dbReference type="Proteomes" id="UP001172155"/>
    </source>
</evidence>
<dbReference type="EMBL" id="JAUKUD010000001">
    <property type="protein sequence ID" value="KAK0754262.1"/>
    <property type="molecule type" value="Genomic_DNA"/>
</dbReference>
<name>A0AA40KCY8_9PEZI</name>
<accession>A0AA40KCY8</accession>
<protein>
    <submittedName>
        <fullName evidence="2">Uncharacterized protein</fullName>
    </submittedName>
</protein>
<comment type="caution">
    <text evidence="2">The sequence shown here is derived from an EMBL/GenBank/DDBJ whole genome shotgun (WGS) entry which is preliminary data.</text>
</comment>
<evidence type="ECO:0000256" key="1">
    <source>
        <dbReference type="SAM" id="SignalP"/>
    </source>
</evidence>
<evidence type="ECO:0000313" key="2">
    <source>
        <dbReference type="EMBL" id="KAK0754262.1"/>
    </source>
</evidence>
<dbReference type="Proteomes" id="UP001172155">
    <property type="component" value="Unassembled WGS sequence"/>
</dbReference>
<proteinExistence type="predicted"/>
<reference evidence="2" key="1">
    <citation type="submission" date="2023-06" db="EMBL/GenBank/DDBJ databases">
        <title>Genome-scale phylogeny and comparative genomics of the fungal order Sordariales.</title>
        <authorList>
            <consortium name="Lawrence Berkeley National Laboratory"/>
            <person name="Hensen N."/>
            <person name="Bonometti L."/>
            <person name="Westerberg I."/>
            <person name="Brannstrom I.O."/>
            <person name="Guillou S."/>
            <person name="Cros-Aarteil S."/>
            <person name="Calhoun S."/>
            <person name="Haridas S."/>
            <person name="Kuo A."/>
            <person name="Mondo S."/>
            <person name="Pangilinan J."/>
            <person name="Riley R."/>
            <person name="LaButti K."/>
            <person name="Andreopoulos B."/>
            <person name="Lipzen A."/>
            <person name="Chen C."/>
            <person name="Yanf M."/>
            <person name="Daum C."/>
            <person name="Ng V."/>
            <person name="Clum A."/>
            <person name="Steindorff A."/>
            <person name="Ohm R."/>
            <person name="Martin F."/>
            <person name="Silar P."/>
            <person name="Natvig D."/>
            <person name="Lalanne C."/>
            <person name="Gautier V."/>
            <person name="Ament-velasquez S.L."/>
            <person name="Kruys A."/>
            <person name="Hutchinson M.I."/>
            <person name="Powell A.J."/>
            <person name="Barry K."/>
            <person name="Miller A.N."/>
            <person name="Grigoriev I.V."/>
            <person name="Debuchy R."/>
            <person name="Gladieux P."/>
            <person name="Thoren M.H."/>
            <person name="Johannesson H."/>
        </authorList>
    </citation>
    <scope>NUCLEOTIDE SEQUENCE</scope>
    <source>
        <strain evidence="2">SMH3187-1</strain>
    </source>
</reference>
<keyword evidence="3" id="KW-1185">Reference proteome</keyword>
<keyword evidence="1" id="KW-0732">Signal</keyword>
<dbReference type="AlphaFoldDB" id="A0AA40KCY8"/>